<keyword evidence="4 5" id="KW-0472">Membrane</keyword>
<evidence type="ECO:0000256" key="4">
    <source>
        <dbReference type="ARBA" id="ARBA00023136"/>
    </source>
</evidence>
<dbReference type="EMBL" id="MH981596">
    <property type="protein sequence ID" value="QBK36848.1"/>
    <property type="molecule type" value="Genomic_DNA"/>
</dbReference>
<feature type="transmembrane region" description="Helical" evidence="5">
    <location>
        <begin position="27"/>
        <end position="48"/>
    </location>
</feature>
<dbReference type="GeneID" id="39705029"/>
<gene>
    <name evidence="6" type="primary">tatC</name>
</gene>
<keyword evidence="3 5" id="KW-1133">Transmembrane helix</keyword>
<keyword evidence="6" id="KW-0496">Mitochondrion</keyword>
<comment type="subcellular location">
    <subcellularLocation>
        <location evidence="1">Membrane</location>
        <topology evidence="1">Multi-pass membrane protein</topology>
    </subcellularLocation>
</comment>
<sequence length="268" mass="31936">MLFNDDENNENIESNGLFIAGELTETFFVFFKLGIFIFIYSLYPIIIFKTILWFLPTGTKINKLNFSQILFVYFTLFISIIWIVHNITLPILWRFFSYEGLGTNIIETEIGLNHIVMFTIKNYIIFIFLLHQTIIKSFQNHFKANLKLFDLDLRLNVDSKPLRFKILKLIYYFKFNSNTKLNNVFPMSVTKFIILKNLHVIVLKNLITKIKKILFKNLIKLTIILFIILGLETLYELKLYIIFILYYLIMFFLIMTHINIKYKANNGI</sequence>
<geneLocation type="mitochondrion" evidence="6"/>
<feature type="transmembrane region" description="Helical" evidence="5">
    <location>
        <begin position="237"/>
        <end position="255"/>
    </location>
</feature>
<evidence type="ECO:0000256" key="1">
    <source>
        <dbReference type="ARBA" id="ARBA00004141"/>
    </source>
</evidence>
<dbReference type="AlphaFoldDB" id="A0A481XIH8"/>
<name>A0A481XIH8_9STRA</name>
<evidence type="ECO:0000313" key="6">
    <source>
        <dbReference type="EMBL" id="QBK36848.1"/>
    </source>
</evidence>
<feature type="transmembrane region" description="Helical" evidence="5">
    <location>
        <begin position="213"/>
        <end position="231"/>
    </location>
</feature>
<protein>
    <submittedName>
        <fullName evidence="6">Sec-independent protein translocase component TatC</fullName>
    </submittedName>
</protein>
<keyword evidence="2 5" id="KW-0812">Transmembrane</keyword>
<proteinExistence type="predicted"/>
<dbReference type="RefSeq" id="YP_009579063.1">
    <property type="nucleotide sequence ID" value="NC_041506.1"/>
</dbReference>
<reference evidence="6" key="1">
    <citation type="submission" date="2018-09" db="EMBL/GenBank/DDBJ databases">
        <authorList>
            <person name="Huang L.D."/>
            <person name="Gao B.Y."/>
            <person name="Zhang C.W."/>
        </authorList>
    </citation>
    <scope>NUCLEOTIDE SEQUENCE</scope>
    <source>
        <strain evidence="6">SAG 33.83</strain>
    </source>
</reference>
<accession>A0A481XIH8</accession>
<feature type="transmembrane region" description="Helical" evidence="5">
    <location>
        <begin position="69"/>
        <end position="92"/>
    </location>
</feature>
<evidence type="ECO:0000256" key="2">
    <source>
        <dbReference type="ARBA" id="ARBA00022692"/>
    </source>
</evidence>
<dbReference type="Pfam" id="PF00902">
    <property type="entry name" value="TatC"/>
    <property type="match status" value="1"/>
</dbReference>
<organism evidence="6">
    <name type="scientific">Vischeria stellata</name>
    <dbReference type="NCBI Taxonomy" id="1104407"/>
    <lineage>
        <taxon>Eukaryota</taxon>
        <taxon>Sar</taxon>
        <taxon>Stramenopiles</taxon>
        <taxon>Ochrophyta</taxon>
        <taxon>Eustigmatophyceae</taxon>
        <taxon>Eustigmatales</taxon>
        <taxon>Chlorobotryaceae</taxon>
        <taxon>Vischeria</taxon>
    </lineage>
</organism>
<evidence type="ECO:0000256" key="5">
    <source>
        <dbReference type="SAM" id="Phobius"/>
    </source>
</evidence>
<reference evidence="6" key="2">
    <citation type="journal article" date="2019" name="Mitochondrial DNA Part B Resour">
        <title>The complete mitochondrial genome of an oleaginous microalga vischeria stellata strain SAG 33.83 (Eustigmatophyceae).</title>
        <authorList>
            <person name="Huang L."/>
            <person name="Gao B."/>
            <person name="Wang F."/>
            <person name="Zhang C."/>
        </authorList>
    </citation>
    <scope>NUCLEOTIDE SEQUENCE</scope>
    <source>
        <strain evidence="6">SAG 33.83</strain>
    </source>
</reference>
<dbReference type="InterPro" id="IPR002033">
    <property type="entry name" value="TatC"/>
</dbReference>
<evidence type="ECO:0000256" key="3">
    <source>
        <dbReference type="ARBA" id="ARBA00022989"/>
    </source>
</evidence>
<feature type="transmembrane region" description="Helical" evidence="5">
    <location>
        <begin position="112"/>
        <end position="130"/>
    </location>
</feature>